<accession>A0A0C3QI99</accession>
<reference evidence="2 3" key="1">
    <citation type="submission" date="2014-04" db="EMBL/GenBank/DDBJ databases">
        <authorList>
            <consortium name="DOE Joint Genome Institute"/>
            <person name="Kuo A."/>
            <person name="Girlanda M."/>
            <person name="Perotto S."/>
            <person name="Kohler A."/>
            <person name="Nagy L.G."/>
            <person name="Floudas D."/>
            <person name="Copeland A."/>
            <person name="Barry K.W."/>
            <person name="Cichocki N."/>
            <person name="Veneault-Fourrey C."/>
            <person name="LaButti K."/>
            <person name="Lindquist E.A."/>
            <person name="Lipzen A."/>
            <person name="Lundell T."/>
            <person name="Morin E."/>
            <person name="Murat C."/>
            <person name="Sun H."/>
            <person name="Tunlid A."/>
            <person name="Henrissat B."/>
            <person name="Grigoriev I.V."/>
            <person name="Hibbett D.S."/>
            <person name="Martin F."/>
            <person name="Nordberg H.P."/>
            <person name="Cantor M.N."/>
            <person name="Hua S.X."/>
        </authorList>
    </citation>
    <scope>NUCLEOTIDE SEQUENCE [LARGE SCALE GENOMIC DNA]</scope>
    <source>
        <strain evidence="2 3">MUT 4182</strain>
    </source>
</reference>
<reference evidence="3" key="2">
    <citation type="submission" date="2015-01" db="EMBL/GenBank/DDBJ databases">
        <title>Evolutionary Origins and Diversification of the Mycorrhizal Mutualists.</title>
        <authorList>
            <consortium name="DOE Joint Genome Institute"/>
            <consortium name="Mycorrhizal Genomics Consortium"/>
            <person name="Kohler A."/>
            <person name="Kuo A."/>
            <person name="Nagy L.G."/>
            <person name="Floudas D."/>
            <person name="Copeland A."/>
            <person name="Barry K.W."/>
            <person name="Cichocki N."/>
            <person name="Veneault-Fourrey C."/>
            <person name="LaButti K."/>
            <person name="Lindquist E.A."/>
            <person name="Lipzen A."/>
            <person name="Lundell T."/>
            <person name="Morin E."/>
            <person name="Murat C."/>
            <person name="Riley R."/>
            <person name="Ohm R."/>
            <person name="Sun H."/>
            <person name="Tunlid A."/>
            <person name="Henrissat B."/>
            <person name="Grigoriev I.V."/>
            <person name="Hibbett D.S."/>
            <person name="Martin F."/>
        </authorList>
    </citation>
    <scope>NUCLEOTIDE SEQUENCE [LARGE SCALE GENOMIC DNA]</scope>
    <source>
        <strain evidence="3">MUT 4182</strain>
    </source>
</reference>
<name>A0A0C3QI99_9AGAM</name>
<dbReference type="Proteomes" id="UP000054248">
    <property type="component" value="Unassembled WGS sequence"/>
</dbReference>
<gene>
    <name evidence="2" type="ORF">M407DRAFT_244014</name>
</gene>
<proteinExistence type="predicted"/>
<feature type="region of interest" description="Disordered" evidence="1">
    <location>
        <begin position="67"/>
        <end position="104"/>
    </location>
</feature>
<keyword evidence="3" id="KW-1185">Reference proteome</keyword>
<dbReference type="EMBL" id="KN823038">
    <property type="protein sequence ID" value="KIO25644.1"/>
    <property type="molecule type" value="Genomic_DNA"/>
</dbReference>
<dbReference type="HOGENOM" id="CLU_2252048_0_0_1"/>
<evidence type="ECO:0000313" key="3">
    <source>
        <dbReference type="Proteomes" id="UP000054248"/>
    </source>
</evidence>
<dbReference type="AlphaFoldDB" id="A0A0C3QI99"/>
<organism evidence="2 3">
    <name type="scientific">Tulasnella calospora MUT 4182</name>
    <dbReference type="NCBI Taxonomy" id="1051891"/>
    <lineage>
        <taxon>Eukaryota</taxon>
        <taxon>Fungi</taxon>
        <taxon>Dikarya</taxon>
        <taxon>Basidiomycota</taxon>
        <taxon>Agaricomycotina</taxon>
        <taxon>Agaricomycetes</taxon>
        <taxon>Cantharellales</taxon>
        <taxon>Tulasnellaceae</taxon>
        <taxon>Tulasnella</taxon>
    </lineage>
</organism>
<sequence length="104" mass="11730">MDLSPHVRNRDAAFLKAFIKTREIGEAAVILSRVGRLNGALRKLHGAIAEKFFDFRNWSSNVDLDDSRVRGPIGRNDDQSEAATLQRWSRSRTIRPAPMHTGSE</sequence>
<evidence type="ECO:0000313" key="2">
    <source>
        <dbReference type="EMBL" id="KIO25644.1"/>
    </source>
</evidence>
<protein>
    <submittedName>
        <fullName evidence="2">Uncharacterized protein</fullName>
    </submittedName>
</protein>
<evidence type="ECO:0000256" key="1">
    <source>
        <dbReference type="SAM" id="MobiDB-lite"/>
    </source>
</evidence>